<dbReference type="OrthoDB" id="2573163at2759"/>
<protein>
    <recommendedName>
        <fullName evidence="4">Kinase</fullName>
        <ecNumber evidence="4">2.7.-.-</ecNumber>
    </recommendedName>
</protein>
<comment type="similarity">
    <text evidence="1 4">Belongs to the inositol phosphokinase (IPK) family.</text>
</comment>
<feature type="region of interest" description="Disordered" evidence="5">
    <location>
        <begin position="427"/>
        <end position="461"/>
    </location>
</feature>
<feature type="compositionally biased region" description="Basic and acidic residues" evidence="5">
    <location>
        <begin position="92"/>
        <end position="102"/>
    </location>
</feature>
<organism evidence="6 7">
    <name type="scientific">Candida parapsilosis</name>
    <name type="common">Yeast</name>
    <dbReference type="NCBI Taxonomy" id="5480"/>
    <lineage>
        <taxon>Eukaryota</taxon>
        <taxon>Fungi</taxon>
        <taxon>Dikarya</taxon>
        <taxon>Ascomycota</taxon>
        <taxon>Saccharomycotina</taxon>
        <taxon>Pichiomycetes</taxon>
        <taxon>Debaryomycetaceae</taxon>
        <taxon>Candida/Lodderomyces clade</taxon>
        <taxon>Candida</taxon>
    </lineage>
</organism>
<evidence type="ECO:0000256" key="2">
    <source>
        <dbReference type="ARBA" id="ARBA00022679"/>
    </source>
</evidence>
<dbReference type="Gene3D" id="3.30.470.160">
    <property type="entry name" value="Inositol polyphosphate kinase"/>
    <property type="match status" value="1"/>
</dbReference>
<comment type="caution">
    <text evidence="6">The sequence shown here is derived from an EMBL/GenBank/DDBJ whole genome shotgun (WGS) entry which is preliminary data.</text>
</comment>
<keyword evidence="2 4" id="KW-0808">Transferase</keyword>
<dbReference type="InterPro" id="IPR038286">
    <property type="entry name" value="IPK_sf"/>
</dbReference>
<evidence type="ECO:0000256" key="3">
    <source>
        <dbReference type="ARBA" id="ARBA00022777"/>
    </source>
</evidence>
<evidence type="ECO:0000256" key="1">
    <source>
        <dbReference type="ARBA" id="ARBA00007374"/>
    </source>
</evidence>
<keyword evidence="3 4" id="KW-0418">Kinase</keyword>
<dbReference type="EC" id="2.7.-.-" evidence="4"/>
<dbReference type="GO" id="GO:0005634">
    <property type="term" value="C:nucleus"/>
    <property type="evidence" value="ECO:0007669"/>
    <property type="project" value="TreeGrafter"/>
</dbReference>
<feature type="region of interest" description="Disordered" evidence="5">
    <location>
        <begin position="1"/>
        <end position="43"/>
    </location>
</feature>
<dbReference type="InterPro" id="IPR005522">
    <property type="entry name" value="IPK"/>
</dbReference>
<dbReference type="EMBL" id="JABWAB010000001">
    <property type="protein sequence ID" value="KAF6058743.1"/>
    <property type="molecule type" value="Genomic_DNA"/>
</dbReference>
<feature type="compositionally biased region" description="Low complexity" evidence="5">
    <location>
        <begin position="32"/>
        <end position="43"/>
    </location>
</feature>
<dbReference type="Proteomes" id="UP000590412">
    <property type="component" value="Unassembled WGS sequence"/>
</dbReference>
<gene>
    <name evidence="6" type="ORF">FOB60_000325</name>
</gene>
<dbReference type="AlphaFoldDB" id="A0A8X7NRL6"/>
<feature type="compositionally biased region" description="Polar residues" evidence="5">
    <location>
        <begin position="73"/>
        <end position="91"/>
    </location>
</feature>
<dbReference type="GO" id="GO:0008440">
    <property type="term" value="F:inositol-1,4,5-trisphosphate 3-kinase activity"/>
    <property type="evidence" value="ECO:0007669"/>
    <property type="project" value="TreeGrafter"/>
</dbReference>
<dbReference type="GO" id="GO:0000824">
    <property type="term" value="F:inositol-1,4,5,6-tetrakisphosphate 3-kinase activity"/>
    <property type="evidence" value="ECO:0007669"/>
    <property type="project" value="TreeGrafter"/>
</dbReference>
<accession>A0A8X7NRL6</accession>
<evidence type="ECO:0000313" key="7">
    <source>
        <dbReference type="Proteomes" id="UP000590412"/>
    </source>
</evidence>
<sequence>MEVNNSSTANVVSRPDITHHHHQTLSQNNKWQQQQEQQQQQQQFSNNISIAKPPVINTLNTCSQPSLKEPLFESQSSTNQAFKQTPSSTKENSSKCDSEKQSETLPPVPSLKYQAASSEAPAITSQLTGRKAARSLRLFRSIDQNGVVVEEEAANDNNQTKSSSLAEKLGAKETELEPVSSATYIPHTPATLEHKRAKLDEIMPHELQSSVSPVLSIQPQHLTANLEFDHGLNGDITKIISILDKNKVSESDADSCVASPIISRVCSPTKELYEADLVNEYTKHVDDKSPNTSSPEAETEFPLAVELRPFKNKVGGHTAIFSFSKEAVCKALVNRENIFYESIEIHHPELLKFMPRYIGVLNVRYSSLINEHDNVEDKVDNGEKEQDLEVNETHKLRRKSEIMSPEVVLDDNKHIIPDTLWKHYSESMPSPKSSFMDSPKQSPIPSLTNSPSQHPNPGSTSVNTELQFQVLQEVFQPLRLHDDFFEMDEDREANEGGSHQRSFSQPSDEVLLRKHTRFERFILLEDLTSRMKRPCVLDLKMGTRQYGVDASFIKQQSQRRKCLATTSRKLGVRLCGLQIFKYNDQRLIRDKYFGRRIKIGVQFCKVLAKFLYNGKDIYSILFRIPHLIHQLRALYQIFQNLPGYRMYGSSILLMYEGGSVKEDQPANVKIIDFAQSVISEEEKDHVNIPPSHPDLVDFGYLRGIHSLIFYFTSIFQILSQTKVDKVNDMHSWVKEHKDELEVNCPWLDDYAEVEGEEDGGVNNIDVNDPFNVDFIIDESDENISE</sequence>
<dbReference type="GO" id="GO:0005737">
    <property type="term" value="C:cytoplasm"/>
    <property type="evidence" value="ECO:0007669"/>
    <property type="project" value="TreeGrafter"/>
</dbReference>
<dbReference type="SUPFAM" id="SSF56104">
    <property type="entry name" value="SAICAR synthase-like"/>
    <property type="match status" value="1"/>
</dbReference>
<evidence type="ECO:0000313" key="6">
    <source>
        <dbReference type="EMBL" id="KAF6058743.1"/>
    </source>
</evidence>
<proteinExistence type="inferred from homology"/>
<evidence type="ECO:0000256" key="4">
    <source>
        <dbReference type="RuleBase" id="RU363090"/>
    </source>
</evidence>
<dbReference type="Pfam" id="PF03770">
    <property type="entry name" value="IPK"/>
    <property type="match status" value="1"/>
</dbReference>
<feature type="region of interest" description="Disordered" evidence="5">
    <location>
        <begin position="69"/>
        <end position="128"/>
    </location>
</feature>
<evidence type="ECO:0000256" key="5">
    <source>
        <dbReference type="SAM" id="MobiDB-lite"/>
    </source>
</evidence>
<feature type="compositionally biased region" description="Polar residues" evidence="5">
    <location>
        <begin position="1"/>
        <end position="11"/>
    </location>
</feature>
<name>A0A8X7NRL6_CANPA</name>
<dbReference type="PANTHER" id="PTHR12400:SF21">
    <property type="entry name" value="KINASE"/>
    <property type="match status" value="1"/>
</dbReference>
<dbReference type="PANTHER" id="PTHR12400">
    <property type="entry name" value="INOSITOL POLYPHOSPHATE KINASE"/>
    <property type="match status" value="1"/>
</dbReference>
<reference evidence="6" key="1">
    <citation type="submission" date="2020-03" db="EMBL/GenBank/DDBJ databases">
        <title>FDA dAtabase for Regulatory Grade micrObial Sequences (FDA-ARGOS): Supporting development and validation of Infectious Disease Dx tests.</title>
        <authorList>
            <person name="Campos J."/>
            <person name="Goldberg B."/>
            <person name="Tallon L."/>
            <person name="Sadzewicz L."/>
            <person name="Vavikolanu K."/>
            <person name="Mehta A."/>
            <person name="Aluvathingal J."/>
            <person name="Nadendla S."/>
            <person name="Nandy P."/>
            <person name="Geyer C."/>
            <person name="Yan Y."/>
            <person name="Sichtig H."/>
        </authorList>
    </citation>
    <scope>NUCLEOTIDE SEQUENCE [LARGE SCALE GENOMIC DNA]</scope>
    <source>
        <strain evidence="6">FDAARGOS_652</strain>
    </source>
</reference>
<dbReference type="GO" id="GO:0032958">
    <property type="term" value="P:inositol phosphate biosynthetic process"/>
    <property type="evidence" value="ECO:0007669"/>
    <property type="project" value="InterPro"/>
</dbReference>
<dbReference type="GO" id="GO:0046854">
    <property type="term" value="P:phosphatidylinositol phosphate biosynthetic process"/>
    <property type="evidence" value="ECO:0007669"/>
    <property type="project" value="TreeGrafter"/>
</dbReference>